<proteinExistence type="inferred from homology"/>
<dbReference type="SMART" id="SM00645">
    <property type="entry name" value="Pept_C1"/>
    <property type="match status" value="1"/>
</dbReference>
<dbReference type="SUPFAM" id="SSF54001">
    <property type="entry name" value="Cysteine proteinases"/>
    <property type="match status" value="1"/>
</dbReference>
<dbReference type="Pfam" id="PF08246">
    <property type="entry name" value="Inhibitor_I29"/>
    <property type="match status" value="1"/>
</dbReference>
<comment type="similarity">
    <text evidence="1">Belongs to the peptidase C1 family.</text>
</comment>
<accession>A0A7R9QJ28</accession>
<evidence type="ECO:0000259" key="3">
    <source>
        <dbReference type="SMART" id="SM00848"/>
    </source>
</evidence>
<dbReference type="Gene3D" id="3.90.70.10">
    <property type="entry name" value="Cysteine proteinases"/>
    <property type="match status" value="1"/>
</dbReference>
<dbReference type="GO" id="GO:0006508">
    <property type="term" value="P:proteolysis"/>
    <property type="evidence" value="ECO:0007669"/>
    <property type="project" value="InterPro"/>
</dbReference>
<protein>
    <submittedName>
        <fullName evidence="4">Uncharacterized protein</fullName>
    </submittedName>
</protein>
<evidence type="ECO:0000259" key="2">
    <source>
        <dbReference type="SMART" id="SM00645"/>
    </source>
</evidence>
<name>A0A7R9QJ28_9ACAR</name>
<dbReference type="Proteomes" id="UP000728032">
    <property type="component" value="Unassembled WGS sequence"/>
</dbReference>
<dbReference type="GO" id="GO:0008234">
    <property type="term" value="F:cysteine-type peptidase activity"/>
    <property type="evidence" value="ECO:0007669"/>
    <property type="project" value="InterPro"/>
</dbReference>
<dbReference type="Pfam" id="PF00112">
    <property type="entry name" value="Peptidase_C1"/>
    <property type="match status" value="1"/>
</dbReference>
<dbReference type="AlphaFoldDB" id="A0A7R9QJ28"/>
<dbReference type="InterPro" id="IPR038765">
    <property type="entry name" value="Papain-like_cys_pep_sf"/>
</dbReference>
<feature type="domain" description="Peptidase C1A papain C-terminal" evidence="2">
    <location>
        <begin position="136"/>
        <end position="347"/>
    </location>
</feature>
<dbReference type="EMBL" id="CAJPVJ010002913">
    <property type="protein sequence ID" value="CAG2166961.1"/>
    <property type="molecule type" value="Genomic_DNA"/>
</dbReference>
<keyword evidence="5" id="KW-1185">Reference proteome</keyword>
<dbReference type="EMBL" id="OC917738">
    <property type="protein sequence ID" value="CAD7647873.1"/>
    <property type="molecule type" value="Genomic_DNA"/>
</dbReference>
<reference evidence="4" key="1">
    <citation type="submission" date="2020-11" db="EMBL/GenBank/DDBJ databases">
        <authorList>
            <person name="Tran Van P."/>
        </authorList>
    </citation>
    <scope>NUCLEOTIDE SEQUENCE</scope>
</reference>
<evidence type="ECO:0000313" key="4">
    <source>
        <dbReference type="EMBL" id="CAD7647873.1"/>
    </source>
</evidence>
<dbReference type="SMART" id="SM00848">
    <property type="entry name" value="Inhibitor_I29"/>
    <property type="match status" value="1"/>
</dbReference>
<sequence>MKRAVFGSVIGKNNPYAPLDDFLQGKLLKSSRTIDKTYDDFKEYLDDKQNLENAFNEFKYEFSKSYESSEEERRREQIFRDNMLRVYGHNLKALDGTYSYTSRVSVDADLTPEEFRQKHTHCQFGINPPIDHSKSDSTSVDSHTADKSWSVDWRDQGQDCGSCVPFAMAAMVESYWARSGHGVTPLSPQQILDCFPKASCKGVNSTDFRSLLSYIQKNGLTSWENYPYTAKKGTCDRERESKRVATIGEPREDDPRNESTLTSYVRDNGPAFVVVHIGIDWFLYAQGVHTYQCGKFNHAVLVVGYGYDKELDKHYWIIKNSWGDQWGEGGYIRLHRNAATMCPLHPLSFQLPYNTGQSPGPTLAVLLEHKLKYEQG</sequence>
<dbReference type="InterPro" id="IPR013201">
    <property type="entry name" value="Prot_inhib_I29"/>
</dbReference>
<dbReference type="PROSITE" id="PS00640">
    <property type="entry name" value="THIOL_PROTEASE_ASN"/>
    <property type="match status" value="1"/>
</dbReference>
<dbReference type="PRINTS" id="PR00705">
    <property type="entry name" value="PAPAIN"/>
</dbReference>
<dbReference type="InterPro" id="IPR000668">
    <property type="entry name" value="Peptidase_C1A_C"/>
</dbReference>
<dbReference type="InterPro" id="IPR025661">
    <property type="entry name" value="Pept_asp_AS"/>
</dbReference>
<dbReference type="CDD" id="cd02248">
    <property type="entry name" value="Peptidase_C1A"/>
    <property type="match status" value="1"/>
</dbReference>
<dbReference type="InterPro" id="IPR013128">
    <property type="entry name" value="Peptidase_C1A"/>
</dbReference>
<organism evidence="4">
    <name type="scientific">Oppiella nova</name>
    <dbReference type="NCBI Taxonomy" id="334625"/>
    <lineage>
        <taxon>Eukaryota</taxon>
        <taxon>Metazoa</taxon>
        <taxon>Ecdysozoa</taxon>
        <taxon>Arthropoda</taxon>
        <taxon>Chelicerata</taxon>
        <taxon>Arachnida</taxon>
        <taxon>Acari</taxon>
        <taxon>Acariformes</taxon>
        <taxon>Sarcoptiformes</taxon>
        <taxon>Oribatida</taxon>
        <taxon>Brachypylina</taxon>
        <taxon>Oppioidea</taxon>
        <taxon>Oppiidae</taxon>
        <taxon>Oppiella</taxon>
    </lineage>
</organism>
<evidence type="ECO:0000256" key="1">
    <source>
        <dbReference type="ARBA" id="ARBA00008455"/>
    </source>
</evidence>
<evidence type="ECO:0000313" key="5">
    <source>
        <dbReference type="Proteomes" id="UP000728032"/>
    </source>
</evidence>
<dbReference type="PANTHER" id="PTHR12411">
    <property type="entry name" value="CYSTEINE PROTEASE FAMILY C1-RELATED"/>
    <property type="match status" value="1"/>
</dbReference>
<feature type="domain" description="Cathepsin propeptide inhibitor" evidence="3">
    <location>
        <begin position="55"/>
        <end position="115"/>
    </location>
</feature>
<gene>
    <name evidence="4" type="ORF">ONB1V03_LOCUS6476</name>
</gene>
<dbReference type="InterPro" id="IPR039417">
    <property type="entry name" value="Peptidase_C1A_papain-like"/>
</dbReference>